<protein>
    <submittedName>
        <fullName evidence="1">TIGR00730 family Rossman fold protein</fullName>
    </submittedName>
</protein>
<dbReference type="AlphaFoldDB" id="A0A2M7V496"/>
<dbReference type="SUPFAM" id="SSF102405">
    <property type="entry name" value="MCP/YpsA-like"/>
    <property type="match status" value="2"/>
</dbReference>
<dbReference type="InterPro" id="IPR005269">
    <property type="entry name" value="LOG"/>
</dbReference>
<dbReference type="GO" id="GO:0005829">
    <property type="term" value="C:cytosol"/>
    <property type="evidence" value="ECO:0007669"/>
    <property type="project" value="TreeGrafter"/>
</dbReference>
<dbReference type="InterPro" id="IPR031100">
    <property type="entry name" value="LOG_fam"/>
</dbReference>
<feature type="non-terminal residue" evidence="1">
    <location>
        <position position="406"/>
    </location>
</feature>
<evidence type="ECO:0000313" key="2">
    <source>
        <dbReference type="Proteomes" id="UP000230078"/>
    </source>
</evidence>
<comment type="caution">
    <text evidence="1">The sequence shown here is derived from an EMBL/GenBank/DDBJ whole genome shotgun (WGS) entry which is preliminary data.</text>
</comment>
<dbReference type="Pfam" id="PF03641">
    <property type="entry name" value="Lysine_decarbox"/>
    <property type="match status" value="2"/>
</dbReference>
<dbReference type="PANTHER" id="PTHR43393:SF3">
    <property type="entry name" value="LYSINE DECARBOXYLASE-LIKE PROTEIN"/>
    <property type="match status" value="1"/>
</dbReference>
<sequence length="406" mass="45670">MREDTIKKVQEQADKDFSYALNETGDYRESWRIFRIMAEFVEGYQFLDSLSNEVTVFGSARFDEDQKYYKIAREFGKLLAEHGYTTITGGGPGIMEAANRGAQEGNGPSVGLNIQLPFEQRINPYVGKSTAFYYFFTRKVMLTSPAHAHIFFPGGFGTFDEFFEVVHNIEIGKMCQMPIVLVGREYWEPVVAFIREKCCSMGSVKPEHVDSWHIVDTAEEAMTSMEDSHDELPKCDLSVSNFHSGQKNMDWRIFRIMAELVEGFEFLTGLVEDVTVLGTRHITRDSHYYTSAYELGTRLAQNGYAVVTGGSIGVAEAVNKGAMEAGGESLGIGLEVYGKESMNPYVIKSISFKFPFTRKLIVTAPSKAFIFYPGGLGTLHHLFEVLTLIETKKMQQIPIILIDHAF</sequence>
<dbReference type="Gene3D" id="3.40.50.450">
    <property type="match status" value="2"/>
</dbReference>
<name>A0A2M7V496_9BACT</name>
<accession>A0A2M7V496</accession>
<dbReference type="GO" id="GO:0016787">
    <property type="term" value="F:hydrolase activity"/>
    <property type="evidence" value="ECO:0007669"/>
    <property type="project" value="InterPro"/>
</dbReference>
<evidence type="ECO:0000313" key="1">
    <source>
        <dbReference type="EMBL" id="PIZ93360.1"/>
    </source>
</evidence>
<dbReference type="GO" id="GO:0009691">
    <property type="term" value="P:cytokinin biosynthetic process"/>
    <property type="evidence" value="ECO:0007669"/>
    <property type="project" value="InterPro"/>
</dbReference>
<organism evidence="1 2">
    <name type="scientific">Candidatus Magasanikbacteria bacterium CG_4_10_14_0_2_um_filter_41_31</name>
    <dbReference type="NCBI Taxonomy" id="1974639"/>
    <lineage>
        <taxon>Bacteria</taxon>
        <taxon>Candidatus Magasanikiibacteriota</taxon>
    </lineage>
</organism>
<reference evidence="2" key="1">
    <citation type="submission" date="2017-09" db="EMBL/GenBank/DDBJ databases">
        <title>Depth-based differentiation of microbial function through sediment-hosted aquifers and enrichment of novel symbionts in the deep terrestrial subsurface.</title>
        <authorList>
            <person name="Probst A.J."/>
            <person name="Ladd B."/>
            <person name="Jarett J.K."/>
            <person name="Geller-Mcgrath D.E."/>
            <person name="Sieber C.M.K."/>
            <person name="Emerson J.B."/>
            <person name="Anantharaman K."/>
            <person name="Thomas B.C."/>
            <person name="Malmstrom R."/>
            <person name="Stieglmeier M."/>
            <person name="Klingl A."/>
            <person name="Woyke T."/>
            <person name="Ryan C.M."/>
            <person name="Banfield J.F."/>
        </authorList>
    </citation>
    <scope>NUCLEOTIDE SEQUENCE [LARGE SCALE GENOMIC DNA]</scope>
</reference>
<gene>
    <name evidence="1" type="ORF">COX83_02255</name>
</gene>
<dbReference type="Proteomes" id="UP000230078">
    <property type="component" value="Unassembled WGS sequence"/>
</dbReference>
<dbReference type="NCBIfam" id="TIGR00730">
    <property type="entry name" value="Rossman fold protein, TIGR00730 family"/>
    <property type="match status" value="1"/>
</dbReference>
<dbReference type="EMBL" id="PFPI01000028">
    <property type="protein sequence ID" value="PIZ93360.1"/>
    <property type="molecule type" value="Genomic_DNA"/>
</dbReference>
<dbReference type="InterPro" id="IPR052341">
    <property type="entry name" value="LOG_family_nucleotidases"/>
</dbReference>
<dbReference type="PANTHER" id="PTHR43393">
    <property type="entry name" value="CYTOKININ RIBOSIDE 5'-MONOPHOSPHATE PHOSPHORIBOHYDROLASE"/>
    <property type="match status" value="1"/>
</dbReference>
<proteinExistence type="predicted"/>